<comment type="caution">
    <text evidence="1">The sequence shown here is derived from an EMBL/GenBank/DDBJ whole genome shotgun (WGS) entry which is preliminary data.</text>
</comment>
<name>A0A5J4WZ76_9EUKA</name>
<organism evidence="1 2">
    <name type="scientific">Streblomastix strix</name>
    <dbReference type="NCBI Taxonomy" id="222440"/>
    <lineage>
        <taxon>Eukaryota</taxon>
        <taxon>Metamonada</taxon>
        <taxon>Preaxostyla</taxon>
        <taxon>Oxymonadida</taxon>
        <taxon>Streblomastigidae</taxon>
        <taxon>Streblomastix</taxon>
    </lineage>
</organism>
<evidence type="ECO:0000313" key="2">
    <source>
        <dbReference type="Proteomes" id="UP000324800"/>
    </source>
</evidence>
<evidence type="ECO:0000313" key="1">
    <source>
        <dbReference type="EMBL" id="KAA6399645.1"/>
    </source>
</evidence>
<dbReference type="AlphaFoldDB" id="A0A5J4WZ76"/>
<accession>A0A5J4WZ76</accession>
<sequence length="188" mass="21341">MNRQNYQVHIKRSPLPIAHKLKRKINLRASQDSEIAENTSYAFGIKFNCLCGVVTSSEFLLTGNVFDKLSISGTKDDAEKRALKRAERRREEIVKQNEKRRTISPKTSEQQLPPIYIVALKIDDLQISTDQILVLVSDTKTIHRLVSQKKESQQQLITFPASITNGSEAGTFQEQAEKLTALERVSRC</sequence>
<dbReference type="EMBL" id="SNRW01000709">
    <property type="protein sequence ID" value="KAA6399645.1"/>
    <property type="molecule type" value="Genomic_DNA"/>
</dbReference>
<gene>
    <name evidence="1" type="ORF">EZS28_004827</name>
</gene>
<dbReference type="Proteomes" id="UP000324800">
    <property type="component" value="Unassembled WGS sequence"/>
</dbReference>
<protein>
    <submittedName>
        <fullName evidence="1">Uncharacterized protein</fullName>
    </submittedName>
</protein>
<reference evidence="1 2" key="1">
    <citation type="submission" date="2019-03" db="EMBL/GenBank/DDBJ databases">
        <title>Single cell metagenomics reveals metabolic interactions within the superorganism composed of flagellate Streblomastix strix and complex community of Bacteroidetes bacteria on its surface.</title>
        <authorList>
            <person name="Treitli S.C."/>
            <person name="Kolisko M."/>
            <person name="Husnik F."/>
            <person name="Keeling P."/>
            <person name="Hampl V."/>
        </authorList>
    </citation>
    <scope>NUCLEOTIDE SEQUENCE [LARGE SCALE GENOMIC DNA]</scope>
    <source>
        <strain evidence="1">ST1C</strain>
    </source>
</reference>
<proteinExistence type="predicted"/>